<name>A0ACB9SKB5_HOLOL</name>
<dbReference type="EMBL" id="CM043024">
    <property type="protein sequence ID" value="KAI4454202.1"/>
    <property type="molecule type" value="Genomic_DNA"/>
</dbReference>
<comment type="caution">
    <text evidence="1">The sequence shown here is derived from an EMBL/GenBank/DDBJ whole genome shotgun (WGS) entry which is preliminary data.</text>
</comment>
<accession>A0ACB9SKB5</accession>
<organism evidence="1 2">
    <name type="scientific">Holotrichia oblita</name>
    <name type="common">Chafer beetle</name>
    <dbReference type="NCBI Taxonomy" id="644536"/>
    <lineage>
        <taxon>Eukaryota</taxon>
        <taxon>Metazoa</taxon>
        <taxon>Ecdysozoa</taxon>
        <taxon>Arthropoda</taxon>
        <taxon>Hexapoda</taxon>
        <taxon>Insecta</taxon>
        <taxon>Pterygota</taxon>
        <taxon>Neoptera</taxon>
        <taxon>Endopterygota</taxon>
        <taxon>Coleoptera</taxon>
        <taxon>Polyphaga</taxon>
        <taxon>Scarabaeiformia</taxon>
        <taxon>Scarabaeidae</taxon>
        <taxon>Melolonthinae</taxon>
        <taxon>Holotrichia</taxon>
    </lineage>
</organism>
<proteinExistence type="predicted"/>
<protein>
    <submittedName>
        <fullName evidence="1">Uncharacterized protein</fullName>
    </submittedName>
</protein>
<evidence type="ECO:0000313" key="1">
    <source>
        <dbReference type="EMBL" id="KAI4454202.1"/>
    </source>
</evidence>
<reference evidence="1" key="1">
    <citation type="submission" date="2022-04" db="EMBL/GenBank/DDBJ databases">
        <title>Chromosome-scale genome assembly of Holotrichia oblita Faldermann.</title>
        <authorList>
            <person name="Rongchong L."/>
        </authorList>
    </citation>
    <scope>NUCLEOTIDE SEQUENCE</scope>
    <source>
        <strain evidence="1">81SQS9</strain>
    </source>
</reference>
<sequence length="255" mass="27808">MVSHSNGGNCEEDESEGALDTLRNFIMNEDTRISAEEVILPDISPYSRVPDVLQDNIDHYIADSASFYTNIAQTSVHSESAAHTVTTSFPTTSTQVVSASSVTPTTPITRLNCKTQKLDTVCSSCGSHVAGLIINQISLLRQEVKSLTKAIGELKNTTANNHSLPDDFPVKLPISNKDDISILEDYLKVKVNEEHLASFLAMLGGETLTSKINTILRNLVSDTVAQLYNFAGQKKQGQEKAAFKTLTLSCVVFRK</sequence>
<evidence type="ECO:0000313" key="2">
    <source>
        <dbReference type="Proteomes" id="UP001056778"/>
    </source>
</evidence>
<keyword evidence="2" id="KW-1185">Reference proteome</keyword>
<dbReference type="Proteomes" id="UP001056778">
    <property type="component" value="Chromosome 10"/>
</dbReference>
<gene>
    <name evidence="1" type="ORF">MML48_10g00005566</name>
</gene>